<keyword evidence="1" id="KW-1133">Transmembrane helix</keyword>
<evidence type="ECO:0008006" key="4">
    <source>
        <dbReference type="Google" id="ProtNLM"/>
    </source>
</evidence>
<dbReference type="Gene3D" id="1.20.1070.10">
    <property type="entry name" value="Rhodopsin 7-helix transmembrane proteins"/>
    <property type="match status" value="1"/>
</dbReference>
<keyword evidence="3" id="KW-1185">Reference proteome</keyword>
<dbReference type="Proteomes" id="UP000281553">
    <property type="component" value="Unassembled WGS sequence"/>
</dbReference>
<feature type="transmembrane region" description="Helical" evidence="1">
    <location>
        <begin position="27"/>
        <end position="47"/>
    </location>
</feature>
<keyword evidence="1" id="KW-0472">Membrane</keyword>
<keyword evidence="1" id="KW-0812">Transmembrane</keyword>
<evidence type="ECO:0000313" key="3">
    <source>
        <dbReference type="Proteomes" id="UP000281553"/>
    </source>
</evidence>
<reference evidence="2 3" key="1">
    <citation type="submission" date="2018-11" db="EMBL/GenBank/DDBJ databases">
        <authorList>
            <consortium name="Pathogen Informatics"/>
        </authorList>
    </citation>
    <scope>NUCLEOTIDE SEQUENCE [LARGE SCALE GENOMIC DNA]</scope>
</reference>
<proteinExistence type="predicted"/>
<protein>
    <recommendedName>
        <fullName evidence="4">G-protein coupled receptors family 1 profile domain-containing protein</fullName>
    </recommendedName>
</protein>
<accession>A0A3P6PSS9</accession>
<dbReference type="OrthoDB" id="6286129at2759"/>
<gene>
    <name evidence="2" type="ORF">DILT_LOCUS149</name>
</gene>
<evidence type="ECO:0000256" key="1">
    <source>
        <dbReference type="SAM" id="Phobius"/>
    </source>
</evidence>
<organism evidence="2 3">
    <name type="scientific">Dibothriocephalus latus</name>
    <name type="common">Fish tapeworm</name>
    <name type="synonym">Diphyllobothrium latum</name>
    <dbReference type="NCBI Taxonomy" id="60516"/>
    <lineage>
        <taxon>Eukaryota</taxon>
        <taxon>Metazoa</taxon>
        <taxon>Spiralia</taxon>
        <taxon>Lophotrochozoa</taxon>
        <taxon>Platyhelminthes</taxon>
        <taxon>Cestoda</taxon>
        <taxon>Eucestoda</taxon>
        <taxon>Diphyllobothriidea</taxon>
        <taxon>Diphyllobothriidae</taxon>
        <taxon>Dibothriocephalus</taxon>
    </lineage>
</organism>
<dbReference type="EMBL" id="UYRU01000561">
    <property type="protein sequence ID" value="VDK30345.1"/>
    <property type="molecule type" value="Genomic_DNA"/>
</dbReference>
<evidence type="ECO:0000313" key="2">
    <source>
        <dbReference type="EMBL" id="VDK30345.1"/>
    </source>
</evidence>
<dbReference type="AlphaFoldDB" id="A0A3P6PSS9"/>
<name>A0A3P6PSS9_DIBLA</name>
<feature type="transmembrane region" description="Helical" evidence="1">
    <location>
        <begin position="67"/>
        <end position="89"/>
    </location>
</feature>
<sequence>MSSRFVQRHCIRGGAEFKSTVREEARMTVLVLCLIGAFFTCQSPFVVYSACRKVGILSTPSRGHSLLRAFIILALALKTDCTFVFHCWLNQRFALAIRRMLCSFSASKRNVRYHDSSAENSAMSNMLQEDRQLMNIDSTKGENRIKCLLREIKGPAFEMKERRIIQSPCKEGTRQLNLHASRIPYSEKNMMGKQSHLHFVMPPVDHDVNGYQKQPNSFKALTARSHEGQRTHNGGNSIKELYSDLAMNSVNSYTLQTGKGFYEQTQENPTAMMTPEKKKSHNRSQMQEDLIGPRWYSENDLCTSCTTTACSCNSFCNLHLSPGHSKVCSSPYCGTAPIFQPSSQIHIQSTALFINFTKKRASIE</sequence>